<dbReference type="AlphaFoldDB" id="A0A0H4VIY1"/>
<dbReference type="RefSeq" id="WP_048920218.1">
    <property type="nucleotide sequence ID" value="NZ_CP010777.1"/>
</dbReference>
<evidence type="ECO:0000313" key="1">
    <source>
        <dbReference type="EMBL" id="AKQ45348.1"/>
    </source>
</evidence>
<proteinExistence type="predicted"/>
<dbReference type="Proteomes" id="UP000036458">
    <property type="component" value="Chromosome"/>
</dbReference>
<protein>
    <submittedName>
        <fullName evidence="1">Uncharacterized protein</fullName>
    </submittedName>
</protein>
<dbReference type="EMBL" id="CP010777">
    <property type="protein sequence ID" value="AKQ45348.1"/>
    <property type="molecule type" value="Genomic_DNA"/>
</dbReference>
<reference evidence="1 2" key="1">
    <citation type="submission" date="2015-01" db="EMBL/GenBank/DDBJ databases">
        <title>Rufibacter sp./DG31D/ whole genome sequencing.</title>
        <authorList>
            <person name="Kim M.K."/>
            <person name="Srinivasan S."/>
            <person name="Lee J.-J."/>
        </authorList>
    </citation>
    <scope>NUCLEOTIDE SEQUENCE [LARGE SCALE GENOMIC DNA]</scope>
    <source>
        <strain evidence="1 2">DG31D</strain>
    </source>
</reference>
<organism evidence="1 2">
    <name type="scientific">Rufibacter radiotolerans</name>
    <dbReference type="NCBI Taxonomy" id="1379910"/>
    <lineage>
        <taxon>Bacteria</taxon>
        <taxon>Pseudomonadati</taxon>
        <taxon>Bacteroidota</taxon>
        <taxon>Cytophagia</taxon>
        <taxon>Cytophagales</taxon>
        <taxon>Hymenobacteraceae</taxon>
        <taxon>Rufibacter</taxon>
    </lineage>
</organism>
<keyword evidence="2" id="KW-1185">Reference proteome</keyword>
<sequence length="68" mass="7412">MENSTQIITKLSELAQVVLEKLKAEETDVTLDFQDMSVQGPGPNGQPGNWRLNGKLTLKAKSKGQDNA</sequence>
<name>A0A0H4VIY1_9BACT</name>
<evidence type="ECO:0000313" key="2">
    <source>
        <dbReference type="Proteomes" id="UP000036458"/>
    </source>
</evidence>
<dbReference type="PATRIC" id="fig|1379910.4.peg.1395"/>
<accession>A0A0H4VIY1</accession>
<dbReference type="OrthoDB" id="885299at2"/>
<gene>
    <name evidence="1" type="ORF">TH63_06390</name>
</gene>
<dbReference type="STRING" id="1379910.TH63_06390"/>
<dbReference type="KEGG" id="ruf:TH63_06390"/>